<dbReference type="Proteomes" id="UP001156601">
    <property type="component" value="Unassembled WGS sequence"/>
</dbReference>
<dbReference type="EMBL" id="BSOT01000006">
    <property type="protein sequence ID" value="GLR71773.1"/>
    <property type="molecule type" value="Genomic_DNA"/>
</dbReference>
<comment type="subcellular location">
    <subcellularLocation>
        <location evidence="1">Membrane</location>
    </subcellularLocation>
</comment>
<keyword evidence="8" id="KW-1185">Reference proteome</keyword>
<dbReference type="RefSeq" id="WP_284218109.1">
    <property type="nucleotide sequence ID" value="NZ_BSOT01000006.1"/>
</dbReference>
<dbReference type="GO" id="GO:0008610">
    <property type="term" value="P:lipid biosynthetic process"/>
    <property type="evidence" value="ECO:0007669"/>
    <property type="project" value="InterPro"/>
</dbReference>
<comment type="caution">
    <text evidence="7">The sequence shown here is derived from an EMBL/GenBank/DDBJ whole genome shotgun (WGS) entry which is preliminary data.</text>
</comment>
<dbReference type="GO" id="GO:0016020">
    <property type="term" value="C:membrane"/>
    <property type="evidence" value="ECO:0007669"/>
    <property type="project" value="UniProtKB-SubCell"/>
</dbReference>
<protein>
    <recommendedName>
        <fullName evidence="6">Fatty acid hydroxylase domain-containing protein</fullName>
    </recommendedName>
</protein>
<evidence type="ECO:0000256" key="2">
    <source>
        <dbReference type="ARBA" id="ARBA00022692"/>
    </source>
</evidence>
<dbReference type="PANTHER" id="PTHR11863">
    <property type="entry name" value="STEROL DESATURASE"/>
    <property type="match status" value="1"/>
</dbReference>
<keyword evidence="4 5" id="KW-0472">Membrane</keyword>
<evidence type="ECO:0000256" key="5">
    <source>
        <dbReference type="SAM" id="Phobius"/>
    </source>
</evidence>
<dbReference type="InterPro" id="IPR050307">
    <property type="entry name" value="Sterol_Desaturase_Related"/>
</dbReference>
<gene>
    <name evidence="7" type="ORF">GCM10007852_26810</name>
</gene>
<feature type="transmembrane region" description="Helical" evidence="5">
    <location>
        <begin position="32"/>
        <end position="50"/>
    </location>
</feature>
<dbReference type="AlphaFoldDB" id="A0AA37SXL5"/>
<evidence type="ECO:0000256" key="4">
    <source>
        <dbReference type="ARBA" id="ARBA00023136"/>
    </source>
</evidence>
<keyword evidence="2 5" id="KW-0812">Transmembrane</keyword>
<accession>A0AA37SXL5</accession>
<name>A0AA37SXL5_9ALTE</name>
<sequence>MSSIQLFFDTAIGTSQWVGRNIIFDVPWSQNYFWGLTILSLIVWGLELRFPWRKNQSTFRHDFWLDAFYMYFNFFIFSIVISGVYAVLATHMESIGIDMESLALIDMSNWPAALQLLVFFILLDFLQWLTHLTLHRVNVFWRFHQVHHSIKEMGFAGHLRYHWMENVLYKPLKTFGIMLIGGFEPSQAFIVHFFTITIGHINHSNLKLSYGPLKYVFNNPVMHLYHHARDLPKGMEHGMNYGLTLSLWDYIFGTAYVPEDSGDILLGYKGDEKMPKHFSKQMLHGFSRQSRGE</sequence>
<evidence type="ECO:0000256" key="3">
    <source>
        <dbReference type="ARBA" id="ARBA00022989"/>
    </source>
</evidence>
<evidence type="ECO:0000259" key="6">
    <source>
        <dbReference type="Pfam" id="PF04116"/>
    </source>
</evidence>
<proteinExistence type="predicted"/>
<evidence type="ECO:0000313" key="7">
    <source>
        <dbReference type="EMBL" id="GLR71773.1"/>
    </source>
</evidence>
<feature type="transmembrane region" description="Helical" evidence="5">
    <location>
        <begin position="112"/>
        <end position="134"/>
    </location>
</feature>
<organism evidence="7 8">
    <name type="scientific">Agaribacter marinus</name>
    <dbReference type="NCBI Taxonomy" id="1431249"/>
    <lineage>
        <taxon>Bacteria</taxon>
        <taxon>Pseudomonadati</taxon>
        <taxon>Pseudomonadota</taxon>
        <taxon>Gammaproteobacteria</taxon>
        <taxon>Alteromonadales</taxon>
        <taxon>Alteromonadaceae</taxon>
        <taxon>Agaribacter</taxon>
    </lineage>
</organism>
<evidence type="ECO:0000256" key="1">
    <source>
        <dbReference type="ARBA" id="ARBA00004370"/>
    </source>
</evidence>
<dbReference type="Pfam" id="PF04116">
    <property type="entry name" value="FA_hydroxylase"/>
    <property type="match status" value="1"/>
</dbReference>
<feature type="domain" description="Fatty acid hydroxylase" evidence="6">
    <location>
        <begin position="117"/>
        <end position="254"/>
    </location>
</feature>
<reference evidence="7" key="1">
    <citation type="journal article" date="2014" name="Int. J. Syst. Evol. Microbiol.">
        <title>Complete genome sequence of Corynebacterium casei LMG S-19264T (=DSM 44701T), isolated from a smear-ripened cheese.</title>
        <authorList>
            <consortium name="US DOE Joint Genome Institute (JGI-PGF)"/>
            <person name="Walter F."/>
            <person name="Albersmeier A."/>
            <person name="Kalinowski J."/>
            <person name="Ruckert C."/>
        </authorList>
    </citation>
    <scope>NUCLEOTIDE SEQUENCE</scope>
    <source>
        <strain evidence="7">NBRC 110023</strain>
    </source>
</reference>
<dbReference type="GO" id="GO:0005506">
    <property type="term" value="F:iron ion binding"/>
    <property type="evidence" value="ECO:0007669"/>
    <property type="project" value="InterPro"/>
</dbReference>
<feature type="transmembrane region" description="Helical" evidence="5">
    <location>
        <begin position="71"/>
        <end position="92"/>
    </location>
</feature>
<dbReference type="GO" id="GO:0016491">
    <property type="term" value="F:oxidoreductase activity"/>
    <property type="evidence" value="ECO:0007669"/>
    <property type="project" value="InterPro"/>
</dbReference>
<reference evidence="7" key="2">
    <citation type="submission" date="2023-01" db="EMBL/GenBank/DDBJ databases">
        <title>Draft genome sequence of Agaribacter marinus strain NBRC 110023.</title>
        <authorList>
            <person name="Sun Q."/>
            <person name="Mori K."/>
        </authorList>
    </citation>
    <scope>NUCLEOTIDE SEQUENCE</scope>
    <source>
        <strain evidence="7">NBRC 110023</strain>
    </source>
</reference>
<evidence type="ECO:0000313" key="8">
    <source>
        <dbReference type="Proteomes" id="UP001156601"/>
    </source>
</evidence>
<keyword evidence="3 5" id="KW-1133">Transmembrane helix</keyword>
<dbReference type="InterPro" id="IPR006694">
    <property type="entry name" value="Fatty_acid_hydroxylase"/>
</dbReference>